<feature type="coiled-coil region" evidence="4">
    <location>
        <begin position="291"/>
        <end position="318"/>
    </location>
</feature>
<dbReference type="PANTHER" id="PTHR43309">
    <property type="entry name" value="5-OXOPROLINASE SUBUNIT C"/>
    <property type="match status" value="1"/>
</dbReference>
<reference evidence="6 7" key="1">
    <citation type="submission" date="2019-07" db="EMBL/GenBank/DDBJ databases">
        <title>Genomic Encyclopedia of Type Strains, Phase I: the one thousand microbial genomes (KMG-I) project.</title>
        <authorList>
            <person name="Kyrpides N."/>
        </authorList>
    </citation>
    <scope>NUCLEOTIDE SEQUENCE [LARGE SCALE GENOMIC DNA]</scope>
    <source>
        <strain evidence="6 7">DSM 13558</strain>
    </source>
</reference>
<evidence type="ECO:0000259" key="5">
    <source>
        <dbReference type="SMART" id="SM00797"/>
    </source>
</evidence>
<organism evidence="6 7">
    <name type="scientific">Sedimentibacter saalensis</name>
    <dbReference type="NCBI Taxonomy" id="130788"/>
    <lineage>
        <taxon>Bacteria</taxon>
        <taxon>Bacillati</taxon>
        <taxon>Bacillota</taxon>
        <taxon>Tissierellia</taxon>
        <taxon>Sedimentibacter</taxon>
    </lineage>
</organism>
<evidence type="ECO:0000256" key="2">
    <source>
        <dbReference type="ARBA" id="ARBA00022801"/>
    </source>
</evidence>
<accession>A0A562J4S7</accession>
<dbReference type="SUPFAM" id="SSF50891">
    <property type="entry name" value="Cyclophilin-like"/>
    <property type="match status" value="1"/>
</dbReference>
<dbReference type="Proteomes" id="UP000315343">
    <property type="component" value="Unassembled WGS sequence"/>
</dbReference>
<dbReference type="RefSeq" id="WP_145085614.1">
    <property type="nucleotide sequence ID" value="NZ_JAYFNS010000025.1"/>
</dbReference>
<dbReference type="GO" id="GO:0005524">
    <property type="term" value="F:ATP binding"/>
    <property type="evidence" value="ECO:0007669"/>
    <property type="project" value="UniProtKB-KW"/>
</dbReference>
<name>A0A562J4S7_9FIRM</name>
<dbReference type="Gene3D" id="2.40.100.10">
    <property type="entry name" value="Cyclophilin-like"/>
    <property type="match status" value="1"/>
</dbReference>
<keyword evidence="7" id="KW-1185">Reference proteome</keyword>
<gene>
    <name evidence="6" type="ORF">LY60_03058</name>
</gene>
<comment type="caution">
    <text evidence="6">The sequence shown here is derived from an EMBL/GenBank/DDBJ whole genome shotgun (WGS) entry which is preliminary data.</text>
</comment>
<dbReference type="InterPro" id="IPR003778">
    <property type="entry name" value="CT_A_B"/>
</dbReference>
<dbReference type="Pfam" id="PF02626">
    <property type="entry name" value="CT_A_B"/>
    <property type="match status" value="1"/>
</dbReference>
<evidence type="ECO:0000313" key="7">
    <source>
        <dbReference type="Proteomes" id="UP000315343"/>
    </source>
</evidence>
<evidence type="ECO:0000256" key="4">
    <source>
        <dbReference type="SAM" id="Coils"/>
    </source>
</evidence>
<dbReference type="OrthoDB" id="9782422at2"/>
<keyword evidence="3" id="KW-0067">ATP-binding</keyword>
<keyword evidence="2" id="KW-0378">Hydrolase</keyword>
<feature type="domain" description="Carboxyltransferase" evidence="5">
    <location>
        <begin position="25"/>
        <end position="304"/>
    </location>
</feature>
<proteinExistence type="predicted"/>
<dbReference type="NCBIfam" id="TIGR00724">
    <property type="entry name" value="urea_amlyse_rel"/>
    <property type="match status" value="1"/>
</dbReference>
<dbReference type="InterPro" id="IPR029000">
    <property type="entry name" value="Cyclophilin-like_dom_sf"/>
</dbReference>
<dbReference type="EMBL" id="VLKH01000010">
    <property type="protein sequence ID" value="TWH78216.1"/>
    <property type="molecule type" value="Genomic_DNA"/>
</dbReference>
<keyword evidence="1" id="KW-0547">Nucleotide-binding</keyword>
<dbReference type="GO" id="GO:0016787">
    <property type="term" value="F:hydrolase activity"/>
    <property type="evidence" value="ECO:0007669"/>
    <property type="project" value="UniProtKB-KW"/>
</dbReference>
<dbReference type="AlphaFoldDB" id="A0A562J4S7"/>
<evidence type="ECO:0000256" key="3">
    <source>
        <dbReference type="ARBA" id="ARBA00022840"/>
    </source>
</evidence>
<keyword evidence="4" id="KW-0175">Coiled coil</keyword>
<dbReference type="PANTHER" id="PTHR43309:SF5">
    <property type="entry name" value="5-OXOPROLINASE SUBUNIT C"/>
    <property type="match status" value="1"/>
</dbReference>
<dbReference type="SMART" id="SM00797">
    <property type="entry name" value="AHS2"/>
    <property type="match status" value="1"/>
</dbReference>
<sequence>MGQFKVVDAGFMTTVQDLGRYGYQQYGVSVSGAMDHVAAKLANILVGNDENEGLLEATMIGPKVEFLDNAVIAITGGDLQPAINGKSLELNTSIAVNKGDFLSFKGMKTGLRSYIAFAGGIDVPVVMGSKSTFLKAQIGGYEGRTLRAGDILKTGIAPMSVSGIEIAGNFYDYGSAIVELRVVLGPQDDAFTENGVETFFNSKFSVTNNCDRMGYTLTGEKIEHKDGADIISDGISMGAIQVPSSGTPIIMMADRQTTGGYTKIANVITADLPKLAQAKPGDVVVFKKSTIEEAHMLLKNLENKIDEVKKQLYAKNKNIADEIIVNNIKSYNVRVNGKSYAVKVEEL</sequence>
<evidence type="ECO:0000256" key="1">
    <source>
        <dbReference type="ARBA" id="ARBA00022741"/>
    </source>
</evidence>
<evidence type="ECO:0000313" key="6">
    <source>
        <dbReference type="EMBL" id="TWH78216.1"/>
    </source>
</evidence>
<dbReference type="InterPro" id="IPR052708">
    <property type="entry name" value="PxpC"/>
</dbReference>
<protein>
    <submittedName>
        <fullName evidence="6">Biotin-dependent carboxylase-like uncharacterized protein</fullName>
    </submittedName>
</protein>